<keyword evidence="2" id="KW-1003">Cell membrane</keyword>
<dbReference type="Proteomes" id="UP000247591">
    <property type="component" value="Unassembled WGS sequence"/>
</dbReference>
<comment type="caution">
    <text evidence="8">The sequence shown here is derived from an EMBL/GenBank/DDBJ whole genome shotgun (WGS) entry which is preliminary data.</text>
</comment>
<evidence type="ECO:0000256" key="1">
    <source>
        <dbReference type="ARBA" id="ARBA00004651"/>
    </source>
</evidence>
<sequence>MLGYLSMIGGPGLPYTSVALGLVLVALVIGVIDVLCRDDTGVRLFPRWAWFLIVLLPVAGTVLWLVFGRPTPRRLRRRRRNRPGERKPSAAVVAAFPEYDRPGRFVPQDPVADAEFLRQVRRRAEEQRRLGEIERRRREGLDGTTP</sequence>
<dbReference type="AlphaFoldDB" id="A0A318RVU4"/>
<name>A0A318RVU4_WILLI</name>
<organism evidence="8 9">
    <name type="scientific">Williamsia limnetica</name>
    <dbReference type="NCBI Taxonomy" id="882452"/>
    <lineage>
        <taxon>Bacteria</taxon>
        <taxon>Bacillati</taxon>
        <taxon>Actinomycetota</taxon>
        <taxon>Actinomycetes</taxon>
        <taxon>Mycobacteriales</taxon>
        <taxon>Nocardiaceae</taxon>
        <taxon>Williamsia</taxon>
    </lineage>
</organism>
<evidence type="ECO:0000256" key="3">
    <source>
        <dbReference type="ARBA" id="ARBA00022692"/>
    </source>
</evidence>
<feature type="transmembrane region" description="Helical" evidence="6">
    <location>
        <begin position="47"/>
        <end position="67"/>
    </location>
</feature>
<dbReference type="InterPro" id="IPR027379">
    <property type="entry name" value="CLS_N"/>
</dbReference>
<evidence type="ECO:0000256" key="5">
    <source>
        <dbReference type="ARBA" id="ARBA00023136"/>
    </source>
</evidence>
<evidence type="ECO:0000313" key="9">
    <source>
        <dbReference type="Proteomes" id="UP000247591"/>
    </source>
</evidence>
<dbReference type="SUPFAM" id="SSF103473">
    <property type="entry name" value="MFS general substrate transporter"/>
    <property type="match status" value="1"/>
</dbReference>
<keyword evidence="3 6" id="KW-0812">Transmembrane</keyword>
<evidence type="ECO:0000259" key="7">
    <source>
        <dbReference type="Pfam" id="PF13396"/>
    </source>
</evidence>
<evidence type="ECO:0000256" key="6">
    <source>
        <dbReference type="SAM" id="Phobius"/>
    </source>
</evidence>
<dbReference type="GO" id="GO:0005886">
    <property type="term" value="C:plasma membrane"/>
    <property type="evidence" value="ECO:0007669"/>
    <property type="project" value="UniProtKB-SubCell"/>
</dbReference>
<proteinExistence type="predicted"/>
<accession>A0A318RVU4</accession>
<comment type="subcellular location">
    <subcellularLocation>
        <location evidence="1">Cell membrane</location>
        <topology evidence="1">Multi-pass membrane protein</topology>
    </subcellularLocation>
</comment>
<protein>
    <submittedName>
        <fullName evidence="8">Phospholipase D-like protein</fullName>
    </submittedName>
</protein>
<evidence type="ECO:0000313" key="8">
    <source>
        <dbReference type="EMBL" id="PYE20832.1"/>
    </source>
</evidence>
<feature type="transmembrane region" description="Helical" evidence="6">
    <location>
        <begin position="12"/>
        <end position="35"/>
    </location>
</feature>
<feature type="domain" description="Cardiolipin synthase N-terminal" evidence="7">
    <location>
        <begin position="26"/>
        <end position="69"/>
    </location>
</feature>
<keyword evidence="4 6" id="KW-1133">Transmembrane helix</keyword>
<dbReference type="EMBL" id="QJSP01000001">
    <property type="protein sequence ID" value="PYE20832.1"/>
    <property type="molecule type" value="Genomic_DNA"/>
</dbReference>
<keyword evidence="5 6" id="KW-0472">Membrane</keyword>
<reference evidence="8 9" key="1">
    <citation type="submission" date="2018-06" db="EMBL/GenBank/DDBJ databases">
        <title>Genomic Encyclopedia of Type Strains, Phase IV (KMG-IV): sequencing the most valuable type-strain genomes for metagenomic binning, comparative biology and taxonomic classification.</title>
        <authorList>
            <person name="Goeker M."/>
        </authorList>
    </citation>
    <scope>NUCLEOTIDE SEQUENCE [LARGE SCALE GENOMIC DNA]</scope>
    <source>
        <strain evidence="8 9">DSM 45521</strain>
    </source>
</reference>
<keyword evidence="9" id="KW-1185">Reference proteome</keyword>
<dbReference type="InterPro" id="IPR036259">
    <property type="entry name" value="MFS_trans_sf"/>
</dbReference>
<evidence type="ECO:0000256" key="4">
    <source>
        <dbReference type="ARBA" id="ARBA00022989"/>
    </source>
</evidence>
<gene>
    <name evidence="8" type="ORF">DFR67_101223</name>
</gene>
<dbReference type="Pfam" id="PF13396">
    <property type="entry name" value="PLDc_N"/>
    <property type="match status" value="1"/>
</dbReference>
<evidence type="ECO:0000256" key="2">
    <source>
        <dbReference type="ARBA" id="ARBA00022475"/>
    </source>
</evidence>